<dbReference type="SUPFAM" id="SSF53098">
    <property type="entry name" value="Ribonuclease H-like"/>
    <property type="match status" value="1"/>
</dbReference>
<organism evidence="6 7">
    <name type="scientific">Ceratodon purpureus</name>
    <name type="common">Fire moss</name>
    <name type="synonym">Dicranum purpureum</name>
    <dbReference type="NCBI Taxonomy" id="3225"/>
    <lineage>
        <taxon>Eukaryota</taxon>
        <taxon>Viridiplantae</taxon>
        <taxon>Streptophyta</taxon>
        <taxon>Embryophyta</taxon>
        <taxon>Bryophyta</taxon>
        <taxon>Bryophytina</taxon>
        <taxon>Bryopsida</taxon>
        <taxon>Dicranidae</taxon>
        <taxon>Pseudoditrichales</taxon>
        <taxon>Ditrichaceae</taxon>
        <taxon>Ceratodon</taxon>
    </lineage>
</organism>
<comment type="caution">
    <text evidence="6">The sequence shown here is derived from an EMBL/GenBank/DDBJ whole genome shotgun (WGS) entry which is preliminary data.</text>
</comment>
<dbReference type="NCBIfam" id="TIGR00250">
    <property type="entry name" value="RNAse_H_YqgF"/>
    <property type="match status" value="1"/>
</dbReference>
<evidence type="ECO:0000259" key="5">
    <source>
        <dbReference type="SMART" id="SM00732"/>
    </source>
</evidence>
<dbReference type="GO" id="GO:0004518">
    <property type="term" value="F:nuclease activity"/>
    <property type="evidence" value="ECO:0007669"/>
    <property type="project" value="UniProtKB-KW"/>
</dbReference>
<keyword evidence="4" id="KW-0378">Hydrolase</keyword>
<keyword evidence="1" id="KW-0963">Cytoplasm</keyword>
<evidence type="ECO:0000313" key="7">
    <source>
        <dbReference type="Proteomes" id="UP000822688"/>
    </source>
</evidence>
<protein>
    <recommendedName>
        <fullName evidence="5">YqgF/RNase H-like domain-containing protein</fullName>
    </recommendedName>
</protein>
<dbReference type="OrthoDB" id="10261669at2759"/>
<dbReference type="InterPro" id="IPR005227">
    <property type="entry name" value="YqgF"/>
</dbReference>
<dbReference type="PANTHER" id="PTHR33317">
    <property type="entry name" value="POLYNUCLEOTIDYL TRANSFERASE, RIBONUCLEASE H-LIKE SUPERFAMILY PROTEIN"/>
    <property type="match status" value="1"/>
</dbReference>
<feature type="domain" description="YqgF/RNase H-like" evidence="5">
    <location>
        <begin position="17"/>
        <end position="122"/>
    </location>
</feature>
<dbReference type="InterPro" id="IPR006641">
    <property type="entry name" value="YqgF/RNaseH-like_dom"/>
</dbReference>
<dbReference type="Pfam" id="PF03652">
    <property type="entry name" value="RuvX"/>
    <property type="match status" value="1"/>
</dbReference>
<evidence type="ECO:0000256" key="4">
    <source>
        <dbReference type="ARBA" id="ARBA00022801"/>
    </source>
</evidence>
<keyword evidence="3" id="KW-0540">Nuclease</keyword>
<gene>
    <name evidence="6" type="ORF">KC19_12G120900</name>
</gene>
<dbReference type="SMART" id="SM00732">
    <property type="entry name" value="YqgFc"/>
    <property type="match status" value="1"/>
</dbReference>
<evidence type="ECO:0000256" key="2">
    <source>
        <dbReference type="ARBA" id="ARBA00022517"/>
    </source>
</evidence>
<dbReference type="PANTHER" id="PTHR33317:SF1">
    <property type="entry name" value="POLYNUCLEOTIDYL TRANSFERASE, RIBONUCLEASE H-LIKE SUPERFAMILY PROTEIN"/>
    <property type="match status" value="1"/>
</dbReference>
<evidence type="ECO:0000256" key="1">
    <source>
        <dbReference type="ARBA" id="ARBA00022490"/>
    </source>
</evidence>
<dbReference type="InterPro" id="IPR012337">
    <property type="entry name" value="RNaseH-like_sf"/>
</dbReference>
<keyword evidence="2" id="KW-0690">Ribosome biogenesis</keyword>
<dbReference type="GO" id="GO:0016787">
    <property type="term" value="F:hydrolase activity"/>
    <property type="evidence" value="ECO:0007669"/>
    <property type="project" value="UniProtKB-KW"/>
</dbReference>
<dbReference type="HAMAP" id="MF_00651">
    <property type="entry name" value="Nuclease_YqgF"/>
    <property type="match status" value="1"/>
</dbReference>
<evidence type="ECO:0000256" key="3">
    <source>
        <dbReference type="ARBA" id="ARBA00022722"/>
    </source>
</evidence>
<proteinExistence type="inferred from homology"/>
<dbReference type="CDD" id="cd16964">
    <property type="entry name" value="YqgF"/>
    <property type="match status" value="1"/>
</dbReference>
<dbReference type="AlphaFoldDB" id="A0A8T0G716"/>
<keyword evidence="7" id="KW-1185">Reference proteome</keyword>
<dbReference type="Gene3D" id="3.30.420.140">
    <property type="entry name" value="YqgF/RNase H-like domain"/>
    <property type="match status" value="1"/>
</dbReference>
<dbReference type="GO" id="GO:0000967">
    <property type="term" value="P:rRNA 5'-end processing"/>
    <property type="evidence" value="ECO:0007669"/>
    <property type="project" value="TreeGrafter"/>
</dbReference>
<dbReference type="Proteomes" id="UP000822688">
    <property type="component" value="Chromosome 12"/>
</dbReference>
<dbReference type="EMBL" id="CM026433">
    <property type="protein sequence ID" value="KAG0554810.1"/>
    <property type="molecule type" value="Genomic_DNA"/>
</dbReference>
<dbReference type="InterPro" id="IPR037027">
    <property type="entry name" value="YqgF/RNaseH-like_dom_sf"/>
</dbReference>
<dbReference type="FunFam" id="3.30.420.140:FF:000008">
    <property type="entry name" value="Putative pre-16S rRNA nuclease"/>
    <property type="match status" value="1"/>
</dbReference>
<reference evidence="6" key="1">
    <citation type="submission" date="2020-06" db="EMBL/GenBank/DDBJ databases">
        <title>WGS assembly of Ceratodon purpureus strain R40.</title>
        <authorList>
            <person name="Carey S.B."/>
            <person name="Jenkins J."/>
            <person name="Shu S."/>
            <person name="Lovell J.T."/>
            <person name="Sreedasyam A."/>
            <person name="Maumus F."/>
            <person name="Tiley G.P."/>
            <person name="Fernandez-Pozo N."/>
            <person name="Barry K."/>
            <person name="Chen C."/>
            <person name="Wang M."/>
            <person name="Lipzen A."/>
            <person name="Daum C."/>
            <person name="Saski C.A."/>
            <person name="Payton A.C."/>
            <person name="Mcbreen J.C."/>
            <person name="Conrad R.E."/>
            <person name="Kollar L.M."/>
            <person name="Olsson S."/>
            <person name="Huttunen S."/>
            <person name="Landis J.B."/>
            <person name="Wickett N.J."/>
            <person name="Johnson M.G."/>
            <person name="Rensing S.A."/>
            <person name="Grimwood J."/>
            <person name="Schmutz J."/>
            <person name="Mcdaniel S.F."/>
        </authorList>
    </citation>
    <scope>NUCLEOTIDE SEQUENCE</scope>
    <source>
        <strain evidence="6">R40</strain>
    </source>
</reference>
<name>A0A8T0G716_CERPU</name>
<accession>A0A8T0G716</accession>
<sequence length="171" mass="18874">MELVSLKQLFQRLSNGGRLLGLDVGSRNIGLAVSDPKCRVASPHSVMYRSNTTTLKNISRLESLVEEMNIKGLVIGYPLELTGFQGKQGAQVKLFAKELQLSGRFPDLAYVYWDERLTSVAVTNVIGSMDITGRRRKNIIDKMSALCILQGCLDSLSRLENGTHGFASQQL</sequence>
<evidence type="ECO:0000313" key="6">
    <source>
        <dbReference type="EMBL" id="KAG0554810.1"/>
    </source>
</evidence>